<sequence length="90" mass="9428">MRAAFWVGCAALLLSACSSEPVQQATAAHVAPGLKASMSSSGEANCAMIGGSLSVARQLDVRRLGCVHYPTANAVANSHLPRELWQLLIH</sequence>
<dbReference type="EMBL" id="UGEB01000001">
    <property type="protein sequence ID" value="STK85857.1"/>
    <property type="molecule type" value="Genomic_DNA"/>
</dbReference>
<keyword evidence="1" id="KW-0732">Signal</keyword>
<dbReference type="Proteomes" id="UP000255543">
    <property type="component" value="Unassembled WGS sequence"/>
</dbReference>
<organism evidence="2 3">
    <name type="scientific">Escherichia coli</name>
    <dbReference type="NCBI Taxonomy" id="562"/>
    <lineage>
        <taxon>Bacteria</taxon>
        <taxon>Pseudomonadati</taxon>
        <taxon>Pseudomonadota</taxon>
        <taxon>Gammaproteobacteria</taxon>
        <taxon>Enterobacterales</taxon>
        <taxon>Enterobacteriaceae</taxon>
        <taxon>Escherichia</taxon>
    </lineage>
</organism>
<name>A0A376ZXB8_ECOLX</name>
<evidence type="ECO:0000256" key="1">
    <source>
        <dbReference type="SAM" id="SignalP"/>
    </source>
</evidence>
<evidence type="ECO:0000313" key="2">
    <source>
        <dbReference type="EMBL" id="STK85857.1"/>
    </source>
</evidence>
<proteinExistence type="predicted"/>
<evidence type="ECO:0000313" key="3">
    <source>
        <dbReference type="Proteomes" id="UP000255543"/>
    </source>
</evidence>
<feature type="chain" id="PRO_5016589534" evidence="1">
    <location>
        <begin position="25"/>
        <end position="90"/>
    </location>
</feature>
<accession>A0A376ZXB8</accession>
<feature type="signal peptide" evidence="1">
    <location>
        <begin position="1"/>
        <end position="24"/>
    </location>
</feature>
<dbReference type="PROSITE" id="PS51257">
    <property type="entry name" value="PROKAR_LIPOPROTEIN"/>
    <property type="match status" value="1"/>
</dbReference>
<protein>
    <submittedName>
        <fullName evidence="2">Protein</fullName>
    </submittedName>
</protein>
<dbReference type="AlphaFoldDB" id="A0A376ZXB8"/>
<reference evidence="2 3" key="1">
    <citation type="submission" date="2018-06" db="EMBL/GenBank/DDBJ databases">
        <authorList>
            <consortium name="Pathogen Informatics"/>
            <person name="Doyle S."/>
        </authorList>
    </citation>
    <scope>NUCLEOTIDE SEQUENCE [LARGE SCALE GENOMIC DNA]</scope>
    <source>
        <strain evidence="2 3">NCTC8179</strain>
    </source>
</reference>
<gene>
    <name evidence="2" type="primary">ydbJ</name>
    <name evidence="2" type="ORF">NCTC8179_03384</name>
</gene>